<dbReference type="Pfam" id="PF00005">
    <property type="entry name" value="ABC_tran"/>
    <property type="match status" value="2"/>
</dbReference>
<dbReference type="InterPro" id="IPR017871">
    <property type="entry name" value="ABC_transporter-like_CS"/>
</dbReference>
<dbReference type="Gene3D" id="3.40.50.300">
    <property type="entry name" value="P-loop containing nucleotide triphosphate hydrolases"/>
    <property type="match status" value="3"/>
</dbReference>
<dbReference type="NCBIfam" id="NF000355">
    <property type="entry name" value="ribo_prot_ABC_F"/>
    <property type="match status" value="1"/>
</dbReference>
<keyword evidence="3" id="KW-0067">ATP-binding</keyword>
<reference evidence="6 7" key="1">
    <citation type="submission" date="2021-01" db="EMBL/GenBank/DDBJ databases">
        <title>Genome public.</title>
        <authorList>
            <person name="Liu C."/>
            <person name="Sun Q."/>
        </authorList>
    </citation>
    <scope>NUCLEOTIDE SEQUENCE [LARGE SCALE GENOMIC DNA]</scope>
    <source>
        <strain evidence="6 7">YIM B02515</strain>
    </source>
</reference>
<dbReference type="PANTHER" id="PTHR19211:SF100">
    <property type="entry name" value="RIBOSOME PROTECTION PROTEIN VMLR"/>
    <property type="match status" value="1"/>
</dbReference>
<feature type="domain" description="ABC transporter" evidence="5">
    <location>
        <begin position="289"/>
        <end position="497"/>
    </location>
</feature>
<dbReference type="EMBL" id="JAESWC010000001">
    <property type="protein sequence ID" value="MBL4934339.1"/>
    <property type="molecule type" value="Genomic_DNA"/>
</dbReference>
<keyword evidence="4" id="KW-0175">Coiled coil</keyword>
<evidence type="ECO:0000256" key="4">
    <source>
        <dbReference type="SAM" id="Coils"/>
    </source>
</evidence>
<comment type="caution">
    <text evidence="6">The sequence shown here is derived from an EMBL/GenBank/DDBJ whole genome shotgun (WGS) entry which is preliminary data.</text>
</comment>
<feature type="coiled-coil region" evidence="4">
    <location>
        <begin position="183"/>
        <end position="217"/>
    </location>
</feature>
<dbReference type="InterPro" id="IPR032781">
    <property type="entry name" value="ABC_tran_Xtn"/>
</dbReference>
<dbReference type="SUPFAM" id="SSF52540">
    <property type="entry name" value="P-loop containing nucleoside triphosphate hydrolases"/>
    <property type="match status" value="2"/>
</dbReference>
<organism evidence="6 7">
    <name type="scientific">Clostridium rhizosphaerae</name>
    <dbReference type="NCBI Taxonomy" id="2803861"/>
    <lineage>
        <taxon>Bacteria</taxon>
        <taxon>Bacillati</taxon>
        <taxon>Bacillota</taxon>
        <taxon>Clostridia</taxon>
        <taxon>Eubacteriales</taxon>
        <taxon>Clostridiaceae</taxon>
        <taxon>Clostridium</taxon>
    </lineage>
</organism>
<sequence length="546" mass="62785">MLLIEGLNIKKYYGDRLILDIENLKIYSEDRIGVVGLNGMGKTTLMNILCGKLRPDEGLVKGYGSFSYISQLESSEQEEVDRELASKFNIEDSWKDYMSGGEKTKFKLAQSFNSNSQLIFADEPTSNLDMDSVKFLEEKFKAYDGALIVVSHDREFLDVLCNKILEIENGKVKFYIGNYTAYKHQKQMERERAQFEYEEYEREKERLEVAVVDTKDKVRTMKKAPSRMGNSEARLHKMGNQKAKANLDRAVKNMQARLEHLEVKEKPKNISKIKLDVLSTDKLYSKILISGRNINKAFNNKIIFSDAEFDIYNGSKTVLIGANGSGKSTLISMIMKGDNSIKLSQGAKIGYFSQSLDVLEDKLSIIENVMKESIYNETFARTLLARLLFKNEDIYKKVEVLSGGERVKASFAKIFLQDINLLILDEPTNYLDIYSMEALEEALKDYSRTILFVSHDRRFVSSVADNIISIENKRLISFKGSYEEFLEKKNKKVDVSKEEREKKILVLENRLSELIGRLSMPSKKDDVEKLDREYKETLSELKELKK</sequence>
<keyword evidence="2" id="KW-0547">Nucleotide-binding</keyword>
<dbReference type="PROSITE" id="PS50893">
    <property type="entry name" value="ABC_TRANSPORTER_2"/>
    <property type="match status" value="2"/>
</dbReference>
<evidence type="ECO:0000256" key="2">
    <source>
        <dbReference type="ARBA" id="ARBA00022741"/>
    </source>
</evidence>
<dbReference type="Pfam" id="PF12848">
    <property type="entry name" value="ABC_tran_Xtn"/>
    <property type="match status" value="1"/>
</dbReference>
<name>A0ABS1T7L6_9CLOT</name>
<dbReference type="RefSeq" id="WP_202746980.1">
    <property type="nucleotide sequence ID" value="NZ_JAESWC010000001.1"/>
</dbReference>
<evidence type="ECO:0000313" key="6">
    <source>
        <dbReference type="EMBL" id="MBL4934339.1"/>
    </source>
</evidence>
<protein>
    <submittedName>
        <fullName evidence="6">ABC-F type ribosomal protection protein</fullName>
    </submittedName>
</protein>
<dbReference type="InterPro" id="IPR027417">
    <property type="entry name" value="P-loop_NTPase"/>
</dbReference>
<dbReference type="InterPro" id="IPR003593">
    <property type="entry name" value="AAA+_ATPase"/>
</dbReference>
<evidence type="ECO:0000313" key="7">
    <source>
        <dbReference type="Proteomes" id="UP000632377"/>
    </source>
</evidence>
<dbReference type="InterPro" id="IPR050611">
    <property type="entry name" value="ABCF"/>
</dbReference>
<evidence type="ECO:0000259" key="5">
    <source>
        <dbReference type="PROSITE" id="PS50893"/>
    </source>
</evidence>
<accession>A0ABS1T7L6</accession>
<feature type="coiled-coil region" evidence="4">
    <location>
        <begin position="497"/>
        <end position="544"/>
    </location>
</feature>
<evidence type="ECO:0000256" key="1">
    <source>
        <dbReference type="ARBA" id="ARBA00022737"/>
    </source>
</evidence>
<dbReference type="PANTHER" id="PTHR19211">
    <property type="entry name" value="ATP-BINDING TRANSPORT PROTEIN-RELATED"/>
    <property type="match status" value="1"/>
</dbReference>
<feature type="domain" description="ABC transporter" evidence="5">
    <location>
        <begin position="4"/>
        <end position="194"/>
    </location>
</feature>
<keyword evidence="1" id="KW-0677">Repeat</keyword>
<gene>
    <name evidence="6" type="primary">abc-f</name>
    <name evidence="6" type="ORF">JK636_01055</name>
</gene>
<evidence type="ECO:0000256" key="3">
    <source>
        <dbReference type="ARBA" id="ARBA00022840"/>
    </source>
</evidence>
<dbReference type="CDD" id="cd03221">
    <property type="entry name" value="ABCF_EF-3"/>
    <property type="match status" value="2"/>
</dbReference>
<dbReference type="InterPro" id="IPR003439">
    <property type="entry name" value="ABC_transporter-like_ATP-bd"/>
</dbReference>
<dbReference type="SMART" id="SM00382">
    <property type="entry name" value="AAA"/>
    <property type="match status" value="2"/>
</dbReference>
<proteinExistence type="predicted"/>
<dbReference type="Proteomes" id="UP000632377">
    <property type="component" value="Unassembled WGS sequence"/>
</dbReference>
<keyword evidence="7" id="KW-1185">Reference proteome</keyword>
<dbReference type="PROSITE" id="PS00211">
    <property type="entry name" value="ABC_TRANSPORTER_1"/>
    <property type="match status" value="2"/>
</dbReference>